<sequence>MLVATTISNASNFFFQLIIGRMLGPAEYSVLTALLSLFVILSVPTATVQTVISKYSSTFMAKKHINKISYLFFRSFKKLSIFASIIFIIFFFIA</sequence>
<keyword evidence="1" id="KW-1133">Transmembrane helix</keyword>
<name>A0A0F9C8Y6_9ZZZZ</name>
<proteinExistence type="predicted"/>
<feature type="transmembrane region" description="Helical" evidence="1">
    <location>
        <begin position="30"/>
        <end position="55"/>
    </location>
</feature>
<keyword evidence="1" id="KW-0812">Transmembrane</keyword>
<comment type="caution">
    <text evidence="2">The sequence shown here is derived from an EMBL/GenBank/DDBJ whole genome shotgun (WGS) entry which is preliminary data.</text>
</comment>
<accession>A0A0F9C8Y6</accession>
<protein>
    <submittedName>
        <fullName evidence="2">Uncharacterized protein</fullName>
    </submittedName>
</protein>
<organism evidence="2">
    <name type="scientific">marine sediment metagenome</name>
    <dbReference type="NCBI Taxonomy" id="412755"/>
    <lineage>
        <taxon>unclassified sequences</taxon>
        <taxon>metagenomes</taxon>
        <taxon>ecological metagenomes</taxon>
    </lineage>
</organism>
<evidence type="ECO:0000313" key="2">
    <source>
        <dbReference type="EMBL" id="KKL45808.1"/>
    </source>
</evidence>
<feature type="non-terminal residue" evidence="2">
    <location>
        <position position="94"/>
    </location>
</feature>
<reference evidence="2" key="1">
    <citation type="journal article" date="2015" name="Nature">
        <title>Complex archaea that bridge the gap between prokaryotes and eukaryotes.</title>
        <authorList>
            <person name="Spang A."/>
            <person name="Saw J.H."/>
            <person name="Jorgensen S.L."/>
            <person name="Zaremba-Niedzwiedzka K."/>
            <person name="Martijn J."/>
            <person name="Lind A.E."/>
            <person name="van Eijk R."/>
            <person name="Schleper C."/>
            <person name="Guy L."/>
            <person name="Ettema T.J."/>
        </authorList>
    </citation>
    <scope>NUCLEOTIDE SEQUENCE</scope>
</reference>
<dbReference type="EMBL" id="LAZR01034257">
    <property type="protein sequence ID" value="KKL45808.1"/>
    <property type="molecule type" value="Genomic_DNA"/>
</dbReference>
<evidence type="ECO:0000256" key="1">
    <source>
        <dbReference type="SAM" id="Phobius"/>
    </source>
</evidence>
<feature type="transmembrane region" description="Helical" evidence="1">
    <location>
        <begin position="76"/>
        <end position="93"/>
    </location>
</feature>
<keyword evidence="1" id="KW-0472">Membrane</keyword>
<dbReference type="AlphaFoldDB" id="A0A0F9C8Y6"/>
<gene>
    <name evidence="2" type="ORF">LCGC14_2351910</name>
</gene>